<keyword evidence="3" id="KW-1185">Reference proteome</keyword>
<dbReference type="RefSeq" id="WP_068848833.1">
    <property type="nucleotide sequence ID" value="NZ_LYDR01000116.1"/>
</dbReference>
<dbReference type="Gene3D" id="1.20.1600.10">
    <property type="entry name" value="Outer membrane efflux proteins (OEP)"/>
    <property type="match status" value="1"/>
</dbReference>
<evidence type="ECO:0000313" key="2">
    <source>
        <dbReference type="EMBL" id="ODA29963.1"/>
    </source>
</evidence>
<comment type="caution">
    <text evidence="2">The sequence shown here is derived from an EMBL/GenBank/DDBJ whole genome shotgun (WGS) entry which is preliminary data.</text>
</comment>
<evidence type="ECO:0000313" key="3">
    <source>
        <dbReference type="Proteomes" id="UP000094828"/>
    </source>
</evidence>
<sequence>MSNKSRAKYGPRPARTAGLSTRAAIVAVLSSALLLSLCTGCSRNYWRTQADFDTYNEVLKKTRDPRWDLPRVTVEADPRSRFFDPFDPDHEPLPPDDPAAAQYMVRASGWNGYKSWHKLGESLTVENPQWLANFGFSPEMIPGKSNEFLATEKQAADVLDEETPGPLPMNTPNGMTPGQSAQGTPAAGQIAALGAGSKAPAQKSAIQLVNHEVMEVAQGGAELPPPPVPPVPNADPFPEVPGAAPAANEGNMPAMLPGANADAQVAQTTDDPITTGRQVPTIDRLTLEQAIELANLNNRTYQSIIEDVYLAALDLTFQQFQFSVRYLGFSGEPNGGLEYRNTPGGPNNLATNGRFGVSQLLPTGGQWVAELTNNTLWLFSGPNQTASVSVLSYSLVQPLLLGAGRKVVMENLTQQERQVLYSVRTLARYRKIFFSDTVINGPGGGFLGLLRQYQQVRNQKDNIQALIVQVERLRALNSAKPQVFLQRVEPFPVDLNPPAEFAAQLVLNPARLEVGWRGPMTAEMRDRLMALSTSTAWREAINNAYRQLETETISLDIAQLVTRLANSENALRSAERSFQDNLDQFKLQLGVPTDFQISIKTDILKQFELIDPLLNARENEVIAFVNDVSLLDDSVVDVATLERVTSLFDEMMDRIEKDSLETVRIDFERVAANEAYRLAHLPTPNQREQYRKNLERDAQIFASQLKDFAGIRERIDIVRSRPANTPWTPAQWQDAVFEIKNCREDLLQVTQSLKVVQLGLRVELIKLADFDLGFDQVVELAMENRLDLMNQRAFVVDSRRQMEVAANRLQAQVNLVAEGDIGTSGGNKPFDFRGTNSQYRAGVQVTAPLDQIIERNNYRESQINYQRARRAYMALEDDVKADVRAEWRQLSVLRQNFETARQTLRFSAMQLDLAIENNNAPTNAAAAGNAGRTNQGGNTGLNLLNALNAILGAQNDLIGIWVDYERNRINIYRDMDIMQVDERGIWIDEIYQNRTSPAASDNNEPAYDTASLPPTAALLVSVGTEELLQRERSSRVRTGRISLPAPGVVAAVSGYGNGSTANSSFDQRNSDTIRQVAFEEPAHSAGSTHPVFDGRSTQTGTGQEAQRGLGQMDRTDTPAGSRSGWRARVPTVRDDQSRP</sequence>
<dbReference type="PANTHER" id="PTHR30203:SF33">
    <property type="entry name" value="BLR4455 PROTEIN"/>
    <property type="match status" value="1"/>
</dbReference>
<dbReference type="GO" id="GO:0015562">
    <property type="term" value="F:efflux transmembrane transporter activity"/>
    <property type="evidence" value="ECO:0007669"/>
    <property type="project" value="InterPro"/>
</dbReference>
<dbReference type="PANTHER" id="PTHR30203">
    <property type="entry name" value="OUTER MEMBRANE CATION EFFLUX PROTEIN"/>
    <property type="match status" value="1"/>
</dbReference>
<reference evidence="2 3" key="1">
    <citation type="submission" date="2016-05" db="EMBL/GenBank/DDBJ databases">
        <title>Genomic and physiological characterization of Planctopirus sp. isolated from fresh water lake.</title>
        <authorList>
            <person name="Subhash Y."/>
            <person name="Ramana C."/>
        </authorList>
    </citation>
    <scope>NUCLEOTIDE SEQUENCE [LARGE SCALE GENOMIC DNA]</scope>
    <source>
        <strain evidence="2 3">JC280</strain>
    </source>
</reference>
<feature type="region of interest" description="Disordered" evidence="1">
    <location>
        <begin position="1080"/>
        <end position="1139"/>
    </location>
</feature>
<evidence type="ECO:0000256" key="1">
    <source>
        <dbReference type="SAM" id="MobiDB-lite"/>
    </source>
</evidence>
<protein>
    <recommendedName>
        <fullName evidence="4">Outer membrane efflux protein</fullName>
    </recommendedName>
</protein>
<dbReference type="Proteomes" id="UP000094828">
    <property type="component" value="Unassembled WGS sequence"/>
</dbReference>
<dbReference type="AlphaFoldDB" id="A0A1C3E9Q7"/>
<organism evidence="2 3">
    <name type="scientific">Planctopirus hydrillae</name>
    <dbReference type="NCBI Taxonomy" id="1841610"/>
    <lineage>
        <taxon>Bacteria</taxon>
        <taxon>Pseudomonadati</taxon>
        <taxon>Planctomycetota</taxon>
        <taxon>Planctomycetia</taxon>
        <taxon>Planctomycetales</taxon>
        <taxon>Planctomycetaceae</taxon>
        <taxon>Planctopirus</taxon>
    </lineage>
</organism>
<name>A0A1C3E9Q7_9PLAN</name>
<feature type="compositionally biased region" description="Polar residues" evidence="1">
    <location>
        <begin position="1095"/>
        <end position="1104"/>
    </location>
</feature>
<accession>A0A1C3E9Q7</accession>
<dbReference type="OrthoDB" id="235971at2"/>
<evidence type="ECO:0008006" key="4">
    <source>
        <dbReference type="Google" id="ProtNLM"/>
    </source>
</evidence>
<dbReference type="SUPFAM" id="SSF56954">
    <property type="entry name" value="Outer membrane efflux proteins (OEP)"/>
    <property type="match status" value="1"/>
</dbReference>
<dbReference type="STRING" id="1841610.A6X21_06370"/>
<dbReference type="InterPro" id="IPR010131">
    <property type="entry name" value="MdtP/NodT-like"/>
</dbReference>
<dbReference type="EMBL" id="LYDR01000116">
    <property type="protein sequence ID" value="ODA29963.1"/>
    <property type="molecule type" value="Genomic_DNA"/>
</dbReference>
<gene>
    <name evidence="2" type="ORF">A6X21_06370</name>
</gene>
<proteinExistence type="predicted"/>